<dbReference type="GO" id="GO:0005509">
    <property type="term" value="F:calcium ion binding"/>
    <property type="evidence" value="ECO:0007669"/>
    <property type="project" value="InterPro"/>
</dbReference>
<dbReference type="InterPro" id="IPR011992">
    <property type="entry name" value="EF-hand-dom_pair"/>
</dbReference>
<dbReference type="EMBL" id="HBEG01038557">
    <property type="protein sequence ID" value="CAD8377854.1"/>
    <property type="molecule type" value="Transcribed_RNA"/>
</dbReference>
<dbReference type="InterPro" id="IPR018247">
    <property type="entry name" value="EF_Hand_1_Ca_BS"/>
</dbReference>
<dbReference type="Pfam" id="PF13499">
    <property type="entry name" value="EF-hand_7"/>
    <property type="match status" value="1"/>
</dbReference>
<dbReference type="GO" id="GO:0005248">
    <property type="term" value="F:voltage-gated sodium channel activity"/>
    <property type="evidence" value="ECO:0007669"/>
    <property type="project" value="TreeGrafter"/>
</dbReference>
<evidence type="ECO:0000256" key="7">
    <source>
        <dbReference type="SAM" id="Phobius"/>
    </source>
</evidence>
<dbReference type="Gene3D" id="1.10.287.70">
    <property type="match status" value="1"/>
</dbReference>
<sequence length="364" mass="41259">MRVYGWRTFLPSNSRNAWNTLDFVLVIFTGIIFGWIIPLVAGLAGLGSESSFIRTLTVLRAVRLLRVMRVIRKVQVFREVWLLLKGLADSIRILIWTCVVIFCVTYIFAVFGLWIISRDIHDMYAKAHDGAVREKMEVVLTWVGGLGPLIRTLIQFLTLDSWNAKMELIMEYAPWCYLYFYTYISVAVFVLMNLVTAIIVENATSTSKQDEDIALRQKEFEKHRELKEMRNLFSMMDTDGDGMLDWDEFQKAFSDPELSTKFRLLDFRTEECRELFELLDDGGGGGIERDEFFNGLSKMQGTAQSRDLVRVTKTLERLSRTVGGIASAMGVRPGGRVRDAAVPRGAVPEQASQSRSTSGVQGSG</sequence>
<evidence type="ECO:0000313" key="9">
    <source>
        <dbReference type="EMBL" id="CAD8377854.1"/>
    </source>
</evidence>
<evidence type="ECO:0000256" key="3">
    <source>
        <dbReference type="ARBA" id="ARBA00022837"/>
    </source>
</evidence>
<evidence type="ECO:0000256" key="5">
    <source>
        <dbReference type="ARBA" id="ARBA00023136"/>
    </source>
</evidence>
<dbReference type="SUPFAM" id="SSF81324">
    <property type="entry name" value="Voltage-gated potassium channels"/>
    <property type="match status" value="1"/>
</dbReference>
<dbReference type="Pfam" id="PF00520">
    <property type="entry name" value="Ion_trans"/>
    <property type="match status" value="1"/>
</dbReference>
<comment type="subcellular location">
    <subcellularLocation>
        <location evidence="1">Membrane</location>
        <topology evidence="1">Multi-pass membrane protein</topology>
    </subcellularLocation>
</comment>
<evidence type="ECO:0000259" key="8">
    <source>
        <dbReference type="PROSITE" id="PS50222"/>
    </source>
</evidence>
<organism evidence="9">
    <name type="scientific">Pyrodinium bahamense</name>
    <dbReference type="NCBI Taxonomy" id="73915"/>
    <lineage>
        <taxon>Eukaryota</taxon>
        <taxon>Sar</taxon>
        <taxon>Alveolata</taxon>
        <taxon>Dinophyceae</taxon>
        <taxon>Gonyaulacales</taxon>
        <taxon>Pyrocystaceae</taxon>
        <taxon>Pyrodinium</taxon>
    </lineage>
</organism>
<dbReference type="PANTHER" id="PTHR10037:SF62">
    <property type="entry name" value="SODIUM CHANNEL PROTEIN 60E"/>
    <property type="match status" value="1"/>
</dbReference>
<dbReference type="Gene3D" id="1.10.238.10">
    <property type="entry name" value="EF-hand"/>
    <property type="match status" value="1"/>
</dbReference>
<evidence type="ECO:0000256" key="2">
    <source>
        <dbReference type="ARBA" id="ARBA00022692"/>
    </source>
</evidence>
<feature type="compositionally biased region" description="Polar residues" evidence="6">
    <location>
        <begin position="350"/>
        <end position="364"/>
    </location>
</feature>
<accession>A0A7S0AY88</accession>
<protein>
    <recommendedName>
        <fullName evidence="8">EF-hand domain-containing protein</fullName>
    </recommendedName>
</protein>
<keyword evidence="3" id="KW-0106">Calcium</keyword>
<name>A0A7S0AY88_9DINO</name>
<dbReference type="Gene3D" id="1.20.120.350">
    <property type="entry name" value="Voltage-gated potassium channels. Chain C"/>
    <property type="match status" value="1"/>
</dbReference>
<evidence type="ECO:0000256" key="1">
    <source>
        <dbReference type="ARBA" id="ARBA00004141"/>
    </source>
</evidence>
<dbReference type="GO" id="GO:0001518">
    <property type="term" value="C:voltage-gated sodium channel complex"/>
    <property type="evidence" value="ECO:0007669"/>
    <property type="project" value="TreeGrafter"/>
</dbReference>
<feature type="transmembrane region" description="Helical" evidence="7">
    <location>
        <begin position="93"/>
        <end position="117"/>
    </location>
</feature>
<feature type="domain" description="EF-hand" evidence="8">
    <location>
        <begin position="267"/>
        <end position="302"/>
    </location>
</feature>
<dbReference type="AlphaFoldDB" id="A0A7S0AY88"/>
<feature type="transmembrane region" description="Helical" evidence="7">
    <location>
        <begin position="138"/>
        <end position="158"/>
    </location>
</feature>
<keyword evidence="4 7" id="KW-1133">Transmembrane helix</keyword>
<keyword evidence="5 7" id="KW-0472">Membrane</keyword>
<evidence type="ECO:0000256" key="4">
    <source>
        <dbReference type="ARBA" id="ARBA00022989"/>
    </source>
</evidence>
<dbReference type="InterPro" id="IPR005821">
    <property type="entry name" value="Ion_trans_dom"/>
</dbReference>
<dbReference type="InterPro" id="IPR002048">
    <property type="entry name" value="EF_hand_dom"/>
</dbReference>
<keyword evidence="2 7" id="KW-0812">Transmembrane</keyword>
<dbReference type="PROSITE" id="PS00018">
    <property type="entry name" value="EF_HAND_1"/>
    <property type="match status" value="1"/>
</dbReference>
<feature type="transmembrane region" description="Helical" evidence="7">
    <location>
        <begin position="178"/>
        <end position="200"/>
    </location>
</feature>
<proteinExistence type="predicted"/>
<dbReference type="PROSITE" id="PS50222">
    <property type="entry name" value="EF_HAND_2"/>
    <property type="match status" value="2"/>
</dbReference>
<feature type="domain" description="EF-hand" evidence="8">
    <location>
        <begin position="224"/>
        <end position="259"/>
    </location>
</feature>
<dbReference type="SMART" id="SM00054">
    <property type="entry name" value="EFh"/>
    <property type="match status" value="2"/>
</dbReference>
<feature type="transmembrane region" description="Helical" evidence="7">
    <location>
        <begin position="21"/>
        <end position="46"/>
    </location>
</feature>
<dbReference type="InterPro" id="IPR027359">
    <property type="entry name" value="Volt_channel_dom_sf"/>
</dbReference>
<reference evidence="9" key="1">
    <citation type="submission" date="2021-01" db="EMBL/GenBank/DDBJ databases">
        <authorList>
            <person name="Corre E."/>
            <person name="Pelletier E."/>
            <person name="Niang G."/>
            <person name="Scheremetjew M."/>
            <person name="Finn R."/>
            <person name="Kale V."/>
            <person name="Holt S."/>
            <person name="Cochrane G."/>
            <person name="Meng A."/>
            <person name="Brown T."/>
            <person name="Cohen L."/>
        </authorList>
    </citation>
    <scope>NUCLEOTIDE SEQUENCE</scope>
    <source>
        <strain evidence="9">Pbaha01</strain>
    </source>
</reference>
<evidence type="ECO:0000256" key="6">
    <source>
        <dbReference type="SAM" id="MobiDB-lite"/>
    </source>
</evidence>
<dbReference type="SUPFAM" id="SSF47473">
    <property type="entry name" value="EF-hand"/>
    <property type="match status" value="1"/>
</dbReference>
<dbReference type="PANTHER" id="PTHR10037">
    <property type="entry name" value="VOLTAGE-GATED CATION CHANNEL CALCIUM AND SODIUM"/>
    <property type="match status" value="1"/>
</dbReference>
<dbReference type="InterPro" id="IPR043203">
    <property type="entry name" value="VGCC_Ca_Na"/>
</dbReference>
<feature type="region of interest" description="Disordered" evidence="6">
    <location>
        <begin position="343"/>
        <end position="364"/>
    </location>
</feature>
<gene>
    <name evidence="9" type="ORF">PBAH0796_LOCUS23512</name>
</gene>